<dbReference type="PROSITE" id="PS50835">
    <property type="entry name" value="IG_LIKE"/>
    <property type="match status" value="3"/>
</dbReference>
<dbReference type="InterPro" id="IPR051170">
    <property type="entry name" value="Neural/epithelial_adhesion"/>
</dbReference>
<protein>
    <submittedName>
        <fullName evidence="7">Neurotrimin-like</fullName>
    </submittedName>
</protein>
<dbReference type="InterPro" id="IPR003598">
    <property type="entry name" value="Ig_sub2"/>
</dbReference>
<reference evidence="7" key="1">
    <citation type="submission" date="2020-04" db="EMBL/GenBank/DDBJ databases">
        <authorList>
            <person name="Neveu A P."/>
        </authorList>
    </citation>
    <scope>NUCLEOTIDE SEQUENCE</scope>
    <source>
        <tissue evidence="7">Whole embryo</tissue>
    </source>
</reference>
<dbReference type="EMBL" id="LR788606">
    <property type="protein sequence ID" value="CAB3264468.1"/>
    <property type="molecule type" value="mRNA"/>
</dbReference>
<dbReference type="InterPro" id="IPR036179">
    <property type="entry name" value="Ig-like_dom_sf"/>
</dbReference>
<dbReference type="InterPro" id="IPR013098">
    <property type="entry name" value="Ig_I-set"/>
</dbReference>
<dbReference type="SUPFAM" id="SSF48726">
    <property type="entry name" value="Immunoglobulin"/>
    <property type="match status" value="3"/>
</dbReference>
<dbReference type="GO" id="GO:0043005">
    <property type="term" value="C:neuron projection"/>
    <property type="evidence" value="ECO:0007669"/>
    <property type="project" value="TreeGrafter"/>
</dbReference>
<evidence type="ECO:0000256" key="1">
    <source>
        <dbReference type="ARBA" id="ARBA00022729"/>
    </source>
</evidence>
<dbReference type="PANTHER" id="PTHR12231">
    <property type="entry name" value="CTX-RELATED TYPE I TRANSMEMBRANE PROTEIN"/>
    <property type="match status" value="1"/>
</dbReference>
<dbReference type="InterPro" id="IPR003599">
    <property type="entry name" value="Ig_sub"/>
</dbReference>
<keyword evidence="3" id="KW-1015">Disulfide bond</keyword>
<dbReference type="SMART" id="SM00408">
    <property type="entry name" value="IGc2"/>
    <property type="match status" value="2"/>
</dbReference>
<keyword evidence="2" id="KW-0677">Repeat</keyword>
<dbReference type="Pfam" id="PF13927">
    <property type="entry name" value="Ig_3"/>
    <property type="match status" value="1"/>
</dbReference>
<evidence type="ECO:0000259" key="6">
    <source>
        <dbReference type="PROSITE" id="PS50835"/>
    </source>
</evidence>
<dbReference type="Gene3D" id="2.60.40.10">
    <property type="entry name" value="Immunoglobulins"/>
    <property type="match status" value="3"/>
</dbReference>
<organism evidence="7">
    <name type="scientific">Phallusia mammillata</name>
    <dbReference type="NCBI Taxonomy" id="59560"/>
    <lineage>
        <taxon>Eukaryota</taxon>
        <taxon>Metazoa</taxon>
        <taxon>Chordata</taxon>
        <taxon>Tunicata</taxon>
        <taxon>Ascidiacea</taxon>
        <taxon>Phlebobranchia</taxon>
        <taxon>Ascidiidae</taxon>
        <taxon>Phallusia</taxon>
    </lineage>
</organism>
<evidence type="ECO:0000256" key="5">
    <source>
        <dbReference type="SAM" id="SignalP"/>
    </source>
</evidence>
<dbReference type="InterPro" id="IPR013106">
    <property type="entry name" value="Ig_V-set"/>
</dbReference>
<sequence length="359" mass="39506">MVLCISLQFFINDCSAATVKPMKNITVTTGQDVILRCEFSNGGLSRSWSYDSSRSPVVIYAKAVKILQDPNISLLVNDPREYSIKIKSVTAKNQGMYTCSLYDDNYQTSSMYLTVNVPPRMVKVSKDLTVDEGSRVKLQCMAEGRPKPKIYWRHVIPSADGNRATSDTLPLGKVTRGSAGNYECTADNGVSSPVTRSIELVVRYPPQVEENILKTIKVIPNQDGLLECVAVGVPKPVFTWQGPSGQSIDIGSANGRYNLVKLNQRNIVQSKLFIEKMQISDFGNWTCLARNALGSDEQVILVNKKIVPPTRLPPSEVFAQGKTGFQQANFGDNASEGIHQHSCLIILHTVLLIIFSCAS</sequence>
<name>A0A6F9DN95_9ASCI</name>
<dbReference type="InterPro" id="IPR007110">
    <property type="entry name" value="Ig-like_dom"/>
</dbReference>
<evidence type="ECO:0000256" key="3">
    <source>
        <dbReference type="ARBA" id="ARBA00023157"/>
    </source>
</evidence>
<dbReference type="Pfam" id="PF07686">
    <property type="entry name" value="V-set"/>
    <property type="match status" value="1"/>
</dbReference>
<keyword evidence="1 5" id="KW-0732">Signal</keyword>
<feature type="domain" description="Ig-like" evidence="6">
    <location>
        <begin position="119"/>
        <end position="201"/>
    </location>
</feature>
<dbReference type="AlphaFoldDB" id="A0A6F9DN95"/>
<gene>
    <name evidence="7" type="primary">Ntm</name>
</gene>
<keyword evidence="4" id="KW-0393">Immunoglobulin domain</keyword>
<dbReference type="Pfam" id="PF07679">
    <property type="entry name" value="I-set"/>
    <property type="match status" value="1"/>
</dbReference>
<evidence type="ECO:0000256" key="2">
    <source>
        <dbReference type="ARBA" id="ARBA00022737"/>
    </source>
</evidence>
<feature type="domain" description="Ig-like" evidence="6">
    <location>
        <begin position="206"/>
        <end position="303"/>
    </location>
</feature>
<dbReference type="PANTHER" id="PTHR12231:SF253">
    <property type="entry name" value="DPR-INTERACTING PROTEIN ETA, ISOFORM B-RELATED"/>
    <property type="match status" value="1"/>
</dbReference>
<feature type="chain" id="PRO_5026319115" evidence="5">
    <location>
        <begin position="17"/>
        <end position="359"/>
    </location>
</feature>
<evidence type="ECO:0000313" key="7">
    <source>
        <dbReference type="EMBL" id="CAB3264468.1"/>
    </source>
</evidence>
<dbReference type="InterPro" id="IPR013783">
    <property type="entry name" value="Ig-like_fold"/>
</dbReference>
<accession>A0A6F9DN95</accession>
<feature type="signal peptide" evidence="5">
    <location>
        <begin position="1"/>
        <end position="16"/>
    </location>
</feature>
<evidence type="ECO:0000256" key="4">
    <source>
        <dbReference type="ARBA" id="ARBA00023319"/>
    </source>
</evidence>
<feature type="domain" description="Ig-like" evidence="6">
    <location>
        <begin position="15"/>
        <end position="116"/>
    </location>
</feature>
<proteinExistence type="evidence at transcript level"/>
<dbReference type="SMART" id="SM00409">
    <property type="entry name" value="IG"/>
    <property type="match status" value="3"/>
</dbReference>